<dbReference type="Gene3D" id="3.90.1570.30">
    <property type="match status" value="1"/>
</dbReference>
<proteinExistence type="predicted"/>
<protein>
    <submittedName>
        <fullName evidence="4">Type I restriction enzyme, R subunit</fullName>
        <ecNumber evidence="4">3.1.21.3</ecNumber>
    </submittedName>
</protein>
<dbReference type="GO" id="GO:0009307">
    <property type="term" value="P:DNA restriction-modification system"/>
    <property type="evidence" value="ECO:0007669"/>
    <property type="project" value="UniProtKB-KW"/>
</dbReference>
<dbReference type="InterPro" id="IPR001650">
    <property type="entry name" value="Helicase_C-like"/>
</dbReference>
<dbReference type="GO" id="GO:0009035">
    <property type="term" value="F:type I site-specific deoxyribonuclease activity"/>
    <property type="evidence" value="ECO:0007669"/>
    <property type="project" value="UniProtKB-EC"/>
</dbReference>
<dbReference type="Pfam" id="PF00271">
    <property type="entry name" value="Helicase_C"/>
    <property type="match status" value="1"/>
</dbReference>
<sequence>MPMQISRNFAFLNVHSLDLVRLGSQAEQYFLDDPNTCLIKLRQFAEQLAQLLAAKVGLYENPEESQFELLRRLEAKGAITDRAAQIFHEVRKVGNLATHGTYGEQGVALNHLKYARWLGVWFHTSYGDRTFKSGPFIPPENSQEALETTLKTTAEALKEELARLQAELAASQQDLSLTRSQAEQAAAQAQEEAELRQLAERLLIETEAEAETARTAFLQQLNVMQTQAAEQPIPLIQATIERAQAIDANLALDERATRGLIDSQLRAVGWEVDSQTLRYSQGTRPQKGKNLAIAEWPTANGRADYVLFSGLQVLAVVEAKRQQKDVSGAIDQAKRYSRGYQIKGDEVLSGGPWGASDHTESYQVPFVFATNGRKFLRQLETQSGIWFCDVRKAQNLRRALSSWYSPAGLLDTLAQDSEAAHARLKTEPFNYGFELRDYQRQAIEAVEAALAQGQRDLLLAMATGTGKTKTCIALVYRLLKTKRFRRVLFLVDRRALGEQATNAFQDTRMERLQTFAEIFELKELKEALPERDTKVQIGTVQSFVNRLFYADSAAGNGASSISADQYDCIVVDECHRGYLLDRELSEDELSFRDFDDYVSKYRQVLDYFDAVKIGLTATPALHTTEIFGQPVFAYGYREAVIDGYLIDHEPPIRPVTALAEDDIVWQPGQNVQYLNPQTGELDLVNAPDEIRADVEKFNRQVITTEFNRVVCDFLAEQIDPQQGKTLIFCVNDRHADLVTDLLKRSLAEQYGSINDDDVMKITGAADKPLELIRRYKNEVSPKIAVTVDLLTTGIDVPAICNLVFLRRVKSRILYEQMVGRATRLCDNVGDGTPKEVFRIFDPVGLYKAIENFSTMKPVVKNPNISFTQLVSELETLSEASSVSEVIDQLVVKLQRKQRHVSEPTRDAIEALADMPLAQVADYLRTCEPRAAASWLTERKQLAEMLDRREGGGRRPMLVSYHDDYLRRVDRGYGVAEDGTEYARPEDYLESFQRFITENKNIIPALIVATQRPRELTRQQLKLLRAALAQAGYSEAQLKAAWRSQTNEEIAASIIGYVRQAALGDALLPYGERVQRAMKKILTSQAWTPPQRKWLERIGKQLEQEYVVDREALDQGAFKTEGGFARIDKIFKGRLETILQEINENLWTDVS</sequence>
<feature type="domain" description="Helicase ATP-binding" evidence="2">
    <location>
        <begin position="448"/>
        <end position="637"/>
    </location>
</feature>
<organism evidence="4 5">
    <name type="scientific">Phormidesmis priestleyi Ana</name>
    <dbReference type="NCBI Taxonomy" id="1666911"/>
    <lineage>
        <taxon>Bacteria</taxon>
        <taxon>Bacillati</taxon>
        <taxon>Cyanobacteriota</taxon>
        <taxon>Cyanophyceae</taxon>
        <taxon>Leptolyngbyales</taxon>
        <taxon>Leptolyngbyaceae</taxon>
        <taxon>Phormidesmis</taxon>
    </lineage>
</organism>
<reference evidence="4 5" key="1">
    <citation type="submission" date="2015-09" db="EMBL/GenBank/DDBJ databases">
        <title>Identification and resolution of microdiversity through metagenomic sequencing of parallel consortia.</title>
        <authorList>
            <person name="Nelson W.C."/>
            <person name="Romine M.F."/>
            <person name="Lindemann S.R."/>
        </authorList>
    </citation>
    <scope>NUCLEOTIDE SEQUENCE [LARGE SCALE GENOMIC DNA]</scope>
    <source>
        <strain evidence="4">Ana</strain>
    </source>
</reference>
<gene>
    <name evidence="4" type="primary">hsdR</name>
    <name evidence="4" type="ORF">HLUCCA11_13525</name>
</gene>
<dbReference type="PANTHER" id="PTHR47396:SF1">
    <property type="entry name" value="ATP-DEPENDENT HELICASE IRC3-RELATED"/>
    <property type="match status" value="1"/>
</dbReference>
<dbReference type="Proteomes" id="UP000050465">
    <property type="component" value="Unassembled WGS sequence"/>
</dbReference>
<dbReference type="PANTHER" id="PTHR47396">
    <property type="entry name" value="TYPE I RESTRICTION ENZYME ECOKI R PROTEIN"/>
    <property type="match status" value="1"/>
</dbReference>
<dbReference type="InterPro" id="IPR006935">
    <property type="entry name" value="Helicase/UvrB_N"/>
</dbReference>
<dbReference type="SMART" id="SM00487">
    <property type="entry name" value="DEXDc"/>
    <property type="match status" value="1"/>
</dbReference>
<dbReference type="Pfam" id="PF13643">
    <property type="entry name" value="DUF4145"/>
    <property type="match status" value="1"/>
</dbReference>
<accession>A0A0P8DET7</accession>
<dbReference type="Pfam" id="PF04313">
    <property type="entry name" value="HSDR_N"/>
    <property type="match status" value="1"/>
</dbReference>
<comment type="caution">
    <text evidence="4">The sequence shown here is derived from an EMBL/GenBank/DDBJ whole genome shotgun (WGS) entry which is preliminary data.</text>
</comment>
<dbReference type="Pfam" id="PF08463">
    <property type="entry name" value="EcoEI_R_C"/>
    <property type="match status" value="1"/>
</dbReference>
<dbReference type="InterPro" id="IPR050742">
    <property type="entry name" value="Helicase_Restrict-Modif_Enz"/>
</dbReference>
<dbReference type="CDD" id="cd18799">
    <property type="entry name" value="SF2_C_EcoAI-like"/>
    <property type="match status" value="1"/>
</dbReference>
<dbReference type="PROSITE" id="PS51194">
    <property type="entry name" value="HELICASE_CTER"/>
    <property type="match status" value="1"/>
</dbReference>
<dbReference type="InterPro" id="IPR027417">
    <property type="entry name" value="P-loop_NTPase"/>
</dbReference>
<feature type="coiled-coil region" evidence="1">
    <location>
        <begin position="147"/>
        <end position="192"/>
    </location>
</feature>
<dbReference type="PROSITE" id="PS51192">
    <property type="entry name" value="HELICASE_ATP_BIND_1"/>
    <property type="match status" value="1"/>
</dbReference>
<keyword evidence="1" id="KW-0175">Coiled coil</keyword>
<evidence type="ECO:0000256" key="1">
    <source>
        <dbReference type="SAM" id="Coils"/>
    </source>
</evidence>
<dbReference type="Pfam" id="PF04851">
    <property type="entry name" value="ResIII"/>
    <property type="match status" value="1"/>
</dbReference>
<dbReference type="EC" id="3.1.21.3" evidence="4"/>
<dbReference type="CDD" id="cd18032">
    <property type="entry name" value="DEXHc_RE_I_III_res"/>
    <property type="match status" value="1"/>
</dbReference>
<dbReference type="SMART" id="SM00490">
    <property type="entry name" value="HELICc"/>
    <property type="match status" value="1"/>
</dbReference>
<dbReference type="GO" id="GO:0005524">
    <property type="term" value="F:ATP binding"/>
    <property type="evidence" value="ECO:0007669"/>
    <property type="project" value="UniProtKB-KW"/>
</dbReference>
<evidence type="ECO:0000259" key="2">
    <source>
        <dbReference type="PROSITE" id="PS51192"/>
    </source>
</evidence>
<dbReference type="InterPro" id="IPR013670">
    <property type="entry name" value="EcoEI_R_C_dom"/>
</dbReference>
<evidence type="ECO:0000313" key="4">
    <source>
        <dbReference type="EMBL" id="KPQ34742.1"/>
    </source>
</evidence>
<dbReference type="GO" id="GO:0003677">
    <property type="term" value="F:DNA binding"/>
    <property type="evidence" value="ECO:0007669"/>
    <property type="project" value="UniProtKB-KW"/>
</dbReference>
<dbReference type="InterPro" id="IPR007409">
    <property type="entry name" value="Restrct_endonuc_type1_HsdR_N"/>
</dbReference>
<dbReference type="EMBL" id="LJZR01000017">
    <property type="protein sequence ID" value="KPQ34742.1"/>
    <property type="molecule type" value="Genomic_DNA"/>
</dbReference>
<evidence type="ECO:0000259" key="3">
    <source>
        <dbReference type="PROSITE" id="PS51194"/>
    </source>
</evidence>
<evidence type="ECO:0000313" key="5">
    <source>
        <dbReference type="Proteomes" id="UP000050465"/>
    </source>
</evidence>
<dbReference type="InterPro" id="IPR014001">
    <property type="entry name" value="Helicase_ATP-bd"/>
</dbReference>
<dbReference type="STRING" id="1666911.HLUCCA11_13525"/>
<dbReference type="SUPFAM" id="SSF52540">
    <property type="entry name" value="P-loop containing nucleoside triphosphate hydrolases"/>
    <property type="match status" value="1"/>
</dbReference>
<dbReference type="NCBIfam" id="NF008521">
    <property type="entry name" value="PRK11448.1"/>
    <property type="match status" value="1"/>
</dbReference>
<keyword evidence="4" id="KW-0378">Hydrolase</keyword>
<feature type="domain" description="Helicase C-terminal" evidence="3">
    <location>
        <begin position="710"/>
        <end position="877"/>
    </location>
</feature>
<dbReference type="InterPro" id="IPR025285">
    <property type="entry name" value="DUF4145"/>
</dbReference>
<dbReference type="PATRIC" id="fig|1666911.3.peg.1474"/>
<dbReference type="GO" id="GO:0005829">
    <property type="term" value="C:cytosol"/>
    <property type="evidence" value="ECO:0007669"/>
    <property type="project" value="TreeGrafter"/>
</dbReference>
<name>A0A0P8DET7_9CYAN</name>
<dbReference type="AlphaFoldDB" id="A0A0P8DET7"/>
<dbReference type="Gene3D" id="3.40.50.300">
    <property type="entry name" value="P-loop containing nucleotide triphosphate hydrolases"/>
    <property type="match status" value="2"/>
</dbReference>